<evidence type="ECO:0000256" key="1">
    <source>
        <dbReference type="SAM" id="MobiDB-lite"/>
    </source>
</evidence>
<organism evidence="2 3">
    <name type="scientific">Rhinocladiella mackenziei CBS 650.93</name>
    <dbReference type="NCBI Taxonomy" id="1442369"/>
    <lineage>
        <taxon>Eukaryota</taxon>
        <taxon>Fungi</taxon>
        <taxon>Dikarya</taxon>
        <taxon>Ascomycota</taxon>
        <taxon>Pezizomycotina</taxon>
        <taxon>Eurotiomycetes</taxon>
        <taxon>Chaetothyriomycetidae</taxon>
        <taxon>Chaetothyriales</taxon>
        <taxon>Herpotrichiellaceae</taxon>
        <taxon>Rhinocladiella</taxon>
    </lineage>
</organism>
<dbReference type="AlphaFoldDB" id="A0A0D2G073"/>
<dbReference type="Proteomes" id="UP000053617">
    <property type="component" value="Unassembled WGS sequence"/>
</dbReference>
<reference evidence="2 3" key="1">
    <citation type="submission" date="2015-01" db="EMBL/GenBank/DDBJ databases">
        <title>The Genome Sequence of Rhinocladiella mackenzie CBS 650.93.</title>
        <authorList>
            <consortium name="The Broad Institute Genomics Platform"/>
            <person name="Cuomo C."/>
            <person name="de Hoog S."/>
            <person name="Gorbushina A."/>
            <person name="Stielow B."/>
            <person name="Teixiera M."/>
            <person name="Abouelleil A."/>
            <person name="Chapman S.B."/>
            <person name="Priest M."/>
            <person name="Young S.K."/>
            <person name="Wortman J."/>
            <person name="Nusbaum C."/>
            <person name="Birren B."/>
        </authorList>
    </citation>
    <scope>NUCLEOTIDE SEQUENCE [LARGE SCALE GENOMIC DNA]</scope>
    <source>
        <strain evidence="2 3">CBS 650.93</strain>
    </source>
</reference>
<dbReference type="GeneID" id="25290662"/>
<feature type="region of interest" description="Disordered" evidence="1">
    <location>
        <begin position="312"/>
        <end position="353"/>
    </location>
</feature>
<evidence type="ECO:0000313" key="3">
    <source>
        <dbReference type="Proteomes" id="UP000053617"/>
    </source>
</evidence>
<evidence type="ECO:0000313" key="2">
    <source>
        <dbReference type="EMBL" id="KIX07937.1"/>
    </source>
</evidence>
<gene>
    <name evidence="2" type="ORF">Z518_02591</name>
</gene>
<feature type="compositionally biased region" description="Basic and acidic residues" evidence="1">
    <location>
        <begin position="98"/>
        <end position="200"/>
    </location>
</feature>
<dbReference type="OrthoDB" id="4159241at2759"/>
<keyword evidence="3" id="KW-1185">Reference proteome</keyword>
<dbReference type="HOGENOM" id="CLU_040942_0_0_1"/>
<feature type="region of interest" description="Disordered" evidence="1">
    <location>
        <begin position="1"/>
        <end position="56"/>
    </location>
</feature>
<feature type="region of interest" description="Disordered" evidence="1">
    <location>
        <begin position="86"/>
        <end position="218"/>
    </location>
</feature>
<name>A0A0D2G073_9EURO</name>
<protein>
    <submittedName>
        <fullName evidence="2">Uncharacterized protein</fullName>
    </submittedName>
</protein>
<dbReference type="VEuPathDB" id="FungiDB:Z518_02591"/>
<accession>A0A0D2G073</accession>
<proteinExistence type="predicted"/>
<feature type="compositionally biased region" description="Acidic residues" evidence="1">
    <location>
        <begin position="322"/>
        <end position="337"/>
    </location>
</feature>
<dbReference type="EMBL" id="KN847476">
    <property type="protein sequence ID" value="KIX07937.1"/>
    <property type="molecule type" value="Genomic_DNA"/>
</dbReference>
<sequence>MGKNKSNDRGRRHTSAPTLKTKEPLDLIDLTQTAPRPERPKPVVSKPTVLTPAFGPKPCTVAVPQDPKPNPAYIFQRLALTRTRANMRPSFAHTVQANKEDNVKEGDVDRDDTPTPSHKELKEKKKRTYEENGGEKRSKGKESVKKSEKLQTKVGEEREGKEKPKEREKSRDKADKGRESKESQKEKKREAANNESQTEKKSRKRKREGDEEEQDNEYSVEVEANAILKLRESLPTVRLSRVRNKLIKETGKAPTEVAVLLTAAKDTIIDLARQQVVQTERSYQTIQSELLRMIKEQNGRLERLKGRARVSVEVNDNTSVESSDDDCDEDDDEDEDLNIGRSAKGRPRALPSW</sequence>
<dbReference type="RefSeq" id="XP_013275073.1">
    <property type="nucleotide sequence ID" value="XM_013419619.1"/>
</dbReference>